<dbReference type="PROSITE" id="PS00801">
    <property type="entry name" value="TRANSKETOLASE_1"/>
    <property type="match status" value="1"/>
</dbReference>
<dbReference type="InterPro" id="IPR049557">
    <property type="entry name" value="Transketolase_CS"/>
</dbReference>
<comment type="similarity">
    <text evidence="2">Belongs to the transketolase family.</text>
</comment>
<dbReference type="Proteomes" id="UP000000438">
    <property type="component" value="Chromosome"/>
</dbReference>
<keyword evidence="3 7" id="KW-0808">Transferase</keyword>
<dbReference type="HOGENOM" id="CLU_009227_4_1_2"/>
<dbReference type="STRING" id="263820.PTO0691"/>
<evidence type="ECO:0000256" key="3">
    <source>
        <dbReference type="ARBA" id="ARBA00022679"/>
    </source>
</evidence>
<proteinExistence type="inferred from homology"/>
<evidence type="ECO:0000256" key="4">
    <source>
        <dbReference type="ARBA" id="ARBA00022723"/>
    </source>
</evidence>
<dbReference type="PATRIC" id="fig|263820.9.peg.726"/>
<evidence type="ECO:0000256" key="1">
    <source>
        <dbReference type="ARBA" id="ARBA00001964"/>
    </source>
</evidence>
<dbReference type="Gene3D" id="3.40.50.970">
    <property type="match status" value="1"/>
</dbReference>
<reference evidence="7 8" key="1">
    <citation type="journal article" date="2004" name="Proc. Natl. Acad. Sci. U.S.A.">
        <title>Genome sequence of Picrophilus torridus and its implications for life around pH 0.</title>
        <authorList>
            <person name="Futterer O."/>
            <person name="Angelov A."/>
            <person name="Liesegang H."/>
            <person name="Gottschalk G."/>
            <person name="Schleper C."/>
            <person name="Schepers B."/>
            <person name="Dock C."/>
            <person name="Antranikian G."/>
            <person name="Liebl W."/>
        </authorList>
    </citation>
    <scope>NUCLEOTIDE SEQUENCE [LARGE SCALE GENOMIC DNA]</scope>
    <source>
        <strain evidence="8">ATCC 700027 / DSM 9790 / JCM 10055 / NBRC 100828</strain>
    </source>
</reference>
<evidence type="ECO:0000313" key="8">
    <source>
        <dbReference type="Proteomes" id="UP000000438"/>
    </source>
</evidence>
<evidence type="ECO:0000256" key="5">
    <source>
        <dbReference type="ARBA" id="ARBA00023052"/>
    </source>
</evidence>
<dbReference type="GO" id="GO:0004802">
    <property type="term" value="F:transketolase activity"/>
    <property type="evidence" value="ECO:0007669"/>
    <property type="project" value="UniProtKB-EC"/>
</dbReference>
<feature type="domain" description="Transketolase N-terminal" evidence="6">
    <location>
        <begin position="42"/>
        <end position="290"/>
    </location>
</feature>
<dbReference type="InterPro" id="IPR005474">
    <property type="entry name" value="Transketolase_N"/>
</dbReference>
<dbReference type="CDD" id="cd02012">
    <property type="entry name" value="TPP_TK"/>
    <property type="match status" value="1"/>
</dbReference>
<evidence type="ECO:0000256" key="2">
    <source>
        <dbReference type="ARBA" id="ARBA00007131"/>
    </source>
</evidence>
<dbReference type="EC" id="2.2.1.1" evidence="7"/>
<dbReference type="GO" id="GO:0006082">
    <property type="term" value="P:organic acid metabolic process"/>
    <property type="evidence" value="ECO:0007669"/>
    <property type="project" value="UniProtKB-ARBA"/>
</dbReference>
<dbReference type="SUPFAM" id="SSF52518">
    <property type="entry name" value="Thiamin diphosphate-binding fold (THDP-binding)"/>
    <property type="match status" value="1"/>
</dbReference>
<accession>Q6L176</accession>
<keyword evidence="4" id="KW-0479">Metal-binding</keyword>
<organism evidence="7 8">
    <name type="scientific">Picrophilus torridus (strain ATCC 700027 / DSM 9790 / JCM 10055 / NBRC 100828 / KAW 2/3)</name>
    <dbReference type="NCBI Taxonomy" id="1122961"/>
    <lineage>
        <taxon>Archaea</taxon>
        <taxon>Methanobacteriati</taxon>
        <taxon>Thermoplasmatota</taxon>
        <taxon>Thermoplasmata</taxon>
        <taxon>Thermoplasmatales</taxon>
        <taxon>Picrophilaceae</taxon>
        <taxon>Picrophilus</taxon>
    </lineage>
</organism>
<dbReference type="PANTHER" id="PTHR47514:SF1">
    <property type="entry name" value="TRANSKETOLASE N-TERMINAL SECTION-RELATED"/>
    <property type="match status" value="1"/>
</dbReference>
<evidence type="ECO:0000313" key="7">
    <source>
        <dbReference type="EMBL" id="AAT43276.1"/>
    </source>
</evidence>
<dbReference type="eggNOG" id="arCOG01053">
    <property type="taxonomic scope" value="Archaea"/>
</dbReference>
<dbReference type="EMBL" id="AE017261">
    <property type="protein sequence ID" value="AAT43276.1"/>
    <property type="molecule type" value="Genomic_DNA"/>
</dbReference>
<dbReference type="FunCoup" id="Q6L176">
    <property type="interactions" value="115"/>
</dbReference>
<dbReference type="GO" id="GO:0044272">
    <property type="term" value="P:sulfur compound biosynthetic process"/>
    <property type="evidence" value="ECO:0007669"/>
    <property type="project" value="UniProtKB-ARBA"/>
</dbReference>
<dbReference type="InParanoid" id="Q6L176"/>
<comment type="cofactor">
    <cofactor evidence="1">
        <name>thiamine diphosphate</name>
        <dbReference type="ChEBI" id="CHEBI:58937"/>
    </cofactor>
</comment>
<dbReference type="PANTHER" id="PTHR47514">
    <property type="entry name" value="TRANSKETOLASE N-TERMINAL SECTION-RELATED"/>
    <property type="match status" value="1"/>
</dbReference>
<dbReference type="Pfam" id="PF00456">
    <property type="entry name" value="Transketolase_N"/>
    <property type="match status" value="1"/>
</dbReference>
<sequence length="302" mass="33783">MFLSDNIYFYFHYICIKTFLNILLMHNTMEEYAIGDLKAVSKELRKKIIEMVYTAKSGHPGGSLSIADVLTVLYFKEMNIDPRNPYKKDRDILVMSKGHASPALYGILAMRGFFDESLLSGFRSINSDLEGHVHRGIPGVETSTGSLGQGLGVAVGFAIASKMDRIKNHVYAILGDGEMEEGSTWESVMAAYKFGLNNLIAILDRNRIQLDGFTEDIMPLNDIGKKVRSFGWHVYDIDGHDFNEIEAAIEDAKQNNDAPSFIVAHTVKGRGVSYMENNPKYHGAPPKNDDEFKRAIDDIEAM</sequence>
<dbReference type="KEGG" id="pto:PTO0691"/>
<evidence type="ECO:0000259" key="6">
    <source>
        <dbReference type="Pfam" id="PF00456"/>
    </source>
</evidence>
<keyword evidence="5" id="KW-0786">Thiamine pyrophosphate</keyword>
<dbReference type="GO" id="GO:0046872">
    <property type="term" value="F:metal ion binding"/>
    <property type="evidence" value="ECO:0007669"/>
    <property type="project" value="UniProtKB-KW"/>
</dbReference>
<name>Q6L176_PICTO</name>
<gene>
    <name evidence="7" type="ordered locus">PTO0691</name>
</gene>
<dbReference type="PaxDb" id="263820-PTO0691"/>
<protein>
    <submittedName>
        <fullName evidence="7">Transketolase subunit A</fullName>
        <ecNumber evidence="7">2.2.1.1</ecNumber>
    </submittedName>
</protein>
<dbReference type="AlphaFoldDB" id="Q6L176"/>
<dbReference type="InterPro" id="IPR029061">
    <property type="entry name" value="THDP-binding"/>
</dbReference>